<dbReference type="InterPro" id="IPR013096">
    <property type="entry name" value="Cupin_2"/>
</dbReference>
<dbReference type="SUPFAM" id="SSF51182">
    <property type="entry name" value="RmlC-like cupins"/>
    <property type="match status" value="1"/>
</dbReference>
<dbReference type="Pfam" id="PF01381">
    <property type="entry name" value="HTH_3"/>
    <property type="match status" value="1"/>
</dbReference>
<dbReference type="PANTHER" id="PTHR46797:SF1">
    <property type="entry name" value="METHYLPHOSPHONATE SYNTHASE"/>
    <property type="match status" value="1"/>
</dbReference>
<dbReference type="Proteomes" id="UP000254978">
    <property type="component" value="Unassembled WGS sequence"/>
</dbReference>
<dbReference type="SMART" id="SM00530">
    <property type="entry name" value="HTH_XRE"/>
    <property type="match status" value="1"/>
</dbReference>
<dbReference type="PROSITE" id="PS50943">
    <property type="entry name" value="HTH_CROC1"/>
    <property type="match status" value="1"/>
</dbReference>
<dbReference type="Pfam" id="PF07883">
    <property type="entry name" value="Cupin_2"/>
    <property type="match status" value="1"/>
</dbReference>
<dbReference type="RefSeq" id="WP_115280652.1">
    <property type="nucleotide sequence ID" value="NZ_AP022600.1"/>
</dbReference>
<dbReference type="GO" id="GO:0005829">
    <property type="term" value="C:cytosol"/>
    <property type="evidence" value="ECO:0007669"/>
    <property type="project" value="TreeGrafter"/>
</dbReference>
<dbReference type="InterPro" id="IPR011051">
    <property type="entry name" value="RmlC_Cupin_sf"/>
</dbReference>
<dbReference type="GO" id="GO:0003677">
    <property type="term" value="F:DNA binding"/>
    <property type="evidence" value="ECO:0007669"/>
    <property type="project" value="UniProtKB-KW"/>
</dbReference>
<dbReference type="Gene3D" id="1.10.260.40">
    <property type="entry name" value="lambda repressor-like DNA-binding domains"/>
    <property type="match status" value="1"/>
</dbReference>
<evidence type="ECO:0000313" key="3">
    <source>
        <dbReference type="EMBL" id="STZ61806.1"/>
    </source>
</evidence>
<dbReference type="InterPro" id="IPR010982">
    <property type="entry name" value="Lambda_DNA-bd_dom_sf"/>
</dbReference>
<evidence type="ECO:0000256" key="1">
    <source>
        <dbReference type="ARBA" id="ARBA00023125"/>
    </source>
</evidence>
<dbReference type="InterPro" id="IPR050807">
    <property type="entry name" value="TransReg_Diox_bact_type"/>
</dbReference>
<dbReference type="InterPro" id="IPR001387">
    <property type="entry name" value="Cro/C1-type_HTH"/>
</dbReference>
<dbReference type="CDD" id="cd00093">
    <property type="entry name" value="HTH_XRE"/>
    <property type="match status" value="1"/>
</dbReference>
<protein>
    <submittedName>
        <fullName evidence="3">XRE family transcriptional regulator</fullName>
    </submittedName>
</protein>
<evidence type="ECO:0000259" key="2">
    <source>
        <dbReference type="PROSITE" id="PS50943"/>
    </source>
</evidence>
<dbReference type="EMBL" id="UGQT01000001">
    <property type="protein sequence ID" value="STZ61806.1"/>
    <property type="molecule type" value="Genomic_DNA"/>
</dbReference>
<dbReference type="CDD" id="cd02209">
    <property type="entry name" value="cupin_XRE_C"/>
    <property type="match status" value="1"/>
</dbReference>
<dbReference type="InterPro" id="IPR014710">
    <property type="entry name" value="RmlC-like_jellyroll"/>
</dbReference>
<reference evidence="3 4" key="1">
    <citation type="submission" date="2018-06" db="EMBL/GenBank/DDBJ databases">
        <authorList>
            <consortium name="Pathogen Informatics"/>
            <person name="Doyle S."/>
        </authorList>
    </citation>
    <scope>NUCLEOTIDE SEQUENCE [LARGE SCALE GENOMIC DNA]</scope>
    <source>
        <strain evidence="3 4">NCTC10821</strain>
    </source>
</reference>
<keyword evidence="1" id="KW-0238">DNA-binding</keyword>
<dbReference type="SUPFAM" id="SSF47413">
    <property type="entry name" value="lambda repressor-like DNA-binding domains"/>
    <property type="match status" value="1"/>
</dbReference>
<dbReference type="Gene3D" id="2.60.120.10">
    <property type="entry name" value="Jelly Rolls"/>
    <property type="match status" value="1"/>
</dbReference>
<dbReference type="PANTHER" id="PTHR46797">
    <property type="entry name" value="HTH-TYPE TRANSCRIPTIONAL REGULATOR"/>
    <property type="match status" value="1"/>
</dbReference>
<accession>A0A378TQ84</accession>
<dbReference type="OrthoDB" id="513181at2"/>
<sequence>MEAKEPDVDALVRRRLRELRVRQGLTLDDVSRRAQIDVSTLSRLESGKRRLALDHLPRLAAALSVSTDDLLREPELPDPRVRGASQTHNQVTFWPLTRHGPAGGLHAFKIRVDPQRNTPPSEFPVHEGQDWMYVLSGKMRLILGDRDFTIEPGEAVEFTTWTPHWFGAVDEPVEAIMIFGAQGERLHLHT</sequence>
<organism evidence="3 4">
    <name type="scientific">Mycolicibacterium tokaiense</name>
    <dbReference type="NCBI Taxonomy" id="39695"/>
    <lineage>
        <taxon>Bacteria</taxon>
        <taxon>Bacillati</taxon>
        <taxon>Actinomycetota</taxon>
        <taxon>Actinomycetes</taxon>
        <taxon>Mycobacteriales</taxon>
        <taxon>Mycobacteriaceae</taxon>
        <taxon>Mycolicibacterium</taxon>
    </lineage>
</organism>
<feature type="domain" description="HTH cro/C1-type" evidence="2">
    <location>
        <begin position="16"/>
        <end position="70"/>
    </location>
</feature>
<dbReference type="GO" id="GO:0003700">
    <property type="term" value="F:DNA-binding transcription factor activity"/>
    <property type="evidence" value="ECO:0007669"/>
    <property type="project" value="TreeGrafter"/>
</dbReference>
<name>A0A378TQ84_9MYCO</name>
<dbReference type="AlphaFoldDB" id="A0A378TQ84"/>
<evidence type="ECO:0000313" key="4">
    <source>
        <dbReference type="Proteomes" id="UP000254978"/>
    </source>
</evidence>
<gene>
    <name evidence="3" type="primary">puuR_5</name>
    <name evidence="3" type="ORF">NCTC10821_05365</name>
</gene>
<keyword evidence="4" id="KW-1185">Reference proteome</keyword>
<proteinExistence type="predicted"/>